<keyword evidence="3 9" id="KW-1133">Transmembrane helix</keyword>
<keyword evidence="7 8" id="KW-0807">Transducer</keyword>
<name>A0ABM1K0R7_GEKJA</name>
<feature type="transmembrane region" description="Helical" evidence="9">
    <location>
        <begin position="46"/>
        <end position="71"/>
    </location>
</feature>
<proteinExistence type="inferred from homology"/>
<accession>A0ABM1K0R7</accession>
<evidence type="ECO:0000256" key="2">
    <source>
        <dbReference type="ARBA" id="ARBA00022692"/>
    </source>
</evidence>
<dbReference type="RefSeq" id="XP_015267304.1">
    <property type="nucleotide sequence ID" value="XM_015411818.1"/>
</dbReference>
<evidence type="ECO:0000256" key="7">
    <source>
        <dbReference type="ARBA" id="ARBA00023224"/>
    </source>
</evidence>
<feature type="transmembrane region" description="Helical" evidence="9">
    <location>
        <begin position="83"/>
        <end position="110"/>
    </location>
</feature>
<dbReference type="InterPro" id="IPR017452">
    <property type="entry name" value="GPCR_Rhodpsn_7TM"/>
</dbReference>
<feature type="transmembrane region" description="Helical" evidence="9">
    <location>
        <begin position="248"/>
        <end position="272"/>
    </location>
</feature>
<dbReference type="PANTHER" id="PTHR10489">
    <property type="entry name" value="CELL ADHESION MOLECULE"/>
    <property type="match status" value="1"/>
</dbReference>
<organism evidence="11 12">
    <name type="scientific">Gekko japonicus</name>
    <name type="common">Schlegel's Japanese gecko</name>
    <dbReference type="NCBI Taxonomy" id="146911"/>
    <lineage>
        <taxon>Eukaryota</taxon>
        <taxon>Metazoa</taxon>
        <taxon>Chordata</taxon>
        <taxon>Craniata</taxon>
        <taxon>Vertebrata</taxon>
        <taxon>Euteleostomi</taxon>
        <taxon>Lepidosauria</taxon>
        <taxon>Squamata</taxon>
        <taxon>Bifurcata</taxon>
        <taxon>Gekkota</taxon>
        <taxon>Gekkonidae</taxon>
        <taxon>Gekkoninae</taxon>
        <taxon>Gekko</taxon>
    </lineage>
</organism>
<keyword evidence="11" id="KW-1185">Reference proteome</keyword>
<evidence type="ECO:0000313" key="12">
    <source>
        <dbReference type="RefSeq" id="XP_015267304.1"/>
    </source>
</evidence>
<evidence type="ECO:0000313" key="11">
    <source>
        <dbReference type="Proteomes" id="UP000694871"/>
    </source>
</evidence>
<evidence type="ECO:0000256" key="8">
    <source>
        <dbReference type="RuleBase" id="RU000688"/>
    </source>
</evidence>
<keyword evidence="6 8" id="KW-0675">Receptor</keyword>
<evidence type="ECO:0000256" key="1">
    <source>
        <dbReference type="ARBA" id="ARBA00004141"/>
    </source>
</evidence>
<dbReference type="PROSITE" id="PS50262">
    <property type="entry name" value="G_PROTEIN_RECEP_F1_2"/>
    <property type="match status" value="1"/>
</dbReference>
<comment type="similarity">
    <text evidence="8">Belongs to the G-protein coupled receptor 1 family.</text>
</comment>
<comment type="subcellular location">
    <subcellularLocation>
        <location evidence="1">Membrane</location>
        <topology evidence="1">Multi-pass membrane protein</topology>
    </subcellularLocation>
</comment>
<gene>
    <name evidence="12" type="primary">GPR25</name>
</gene>
<evidence type="ECO:0000256" key="5">
    <source>
        <dbReference type="ARBA" id="ARBA00023136"/>
    </source>
</evidence>
<dbReference type="Pfam" id="PF00001">
    <property type="entry name" value="7tm_1"/>
    <property type="match status" value="1"/>
</dbReference>
<protein>
    <submittedName>
        <fullName evidence="12">Probable G-protein coupled receptor 25</fullName>
    </submittedName>
</protein>
<keyword evidence="2 8" id="KW-0812">Transmembrane</keyword>
<keyword evidence="5 9" id="KW-0472">Membrane</keyword>
<dbReference type="PROSITE" id="PS00237">
    <property type="entry name" value="G_PROTEIN_RECEP_F1_1"/>
    <property type="match status" value="1"/>
</dbReference>
<dbReference type="InterPro" id="IPR050119">
    <property type="entry name" value="CCR1-9-like"/>
</dbReference>
<dbReference type="GeneID" id="107110959"/>
<feature type="domain" description="G-protein coupled receptors family 1 profile" evidence="10">
    <location>
        <begin position="62"/>
        <end position="310"/>
    </location>
</feature>
<keyword evidence="4 8" id="KW-0297">G-protein coupled receptor</keyword>
<evidence type="ECO:0000256" key="4">
    <source>
        <dbReference type="ARBA" id="ARBA00023040"/>
    </source>
</evidence>
<feature type="transmembrane region" description="Helical" evidence="9">
    <location>
        <begin position="292"/>
        <end position="313"/>
    </location>
</feature>
<sequence length="381" mass="42706">MGPAHLESGSAVTANWSTDFESFTEHYYGVGSDDSCPPQELPYAHIFIPTLNFITFFTGFFGNLYVILLMARKQGSKRIVDTFVLNLAVADLVFVCTLPFWALSVALGYWCFGEVICKLSSYTISVNRCSSILFLMGMSVERFLVVTKHWDSRSIGTKKSTGMSCGCIWVVSLLLGIPSLVYRKLIPMKDTSKPLCQDEVPPTTFSLVLLILTFLLPLGVILFCYCSIFFKLRGHVSRGNRRNNALKIIFAIIGAFICFWLPFNTFNAFLIFAVSQNIYPSCRAQMALRWGLTISACLAFTNSCINPIIYVFMDQHFRQQALKNCPMFCSKGSKMQNSALSFSSTESSLLFANKKKTTSFTSTHRLEDMKGMGRSYKPPQG</sequence>
<dbReference type="PANTHER" id="PTHR10489:SF954">
    <property type="entry name" value="G PROTEIN-COUPLED RECEPTOR 25"/>
    <property type="match status" value="1"/>
</dbReference>
<evidence type="ECO:0000256" key="9">
    <source>
        <dbReference type="SAM" id="Phobius"/>
    </source>
</evidence>
<feature type="transmembrane region" description="Helical" evidence="9">
    <location>
        <begin position="166"/>
        <end position="185"/>
    </location>
</feature>
<dbReference type="SUPFAM" id="SSF81321">
    <property type="entry name" value="Family A G protein-coupled receptor-like"/>
    <property type="match status" value="1"/>
</dbReference>
<evidence type="ECO:0000256" key="3">
    <source>
        <dbReference type="ARBA" id="ARBA00022989"/>
    </source>
</evidence>
<evidence type="ECO:0000259" key="10">
    <source>
        <dbReference type="PROSITE" id="PS50262"/>
    </source>
</evidence>
<dbReference type="PRINTS" id="PR00237">
    <property type="entry name" value="GPCRRHODOPSN"/>
</dbReference>
<dbReference type="Gene3D" id="1.20.1070.10">
    <property type="entry name" value="Rhodopsin 7-helix transmembrane proteins"/>
    <property type="match status" value="1"/>
</dbReference>
<feature type="transmembrane region" description="Helical" evidence="9">
    <location>
        <begin position="205"/>
        <end position="228"/>
    </location>
</feature>
<evidence type="ECO:0000256" key="6">
    <source>
        <dbReference type="ARBA" id="ARBA00023170"/>
    </source>
</evidence>
<feature type="transmembrane region" description="Helical" evidence="9">
    <location>
        <begin position="122"/>
        <end position="145"/>
    </location>
</feature>
<reference evidence="12" key="1">
    <citation type="submission" date="2025-08" db="UniProtKB">
        <authorList>
            <consortium name="RefSeq"/>
        </authorList>
    </citation>
    <scope>IDENTIFICATION</scope>
</reference>
<dbReference type="Proteomes" id="UP000694871">
    <property type="component" value="Unplaced"/>
</dbReference>
<dbReference type="InterPro" id="IPR000276">
    <property type="entry name" value="GPCR_Rhodpsn"/>
</dbReference>